<evidence type="ECO:0008006" key="3">
    <source>
        <dbReference type="Google" id="ProtNLM"/>
    </source>
</evidence>
<dbReference type="Proteomes" id="UP000242224">
    <property type="component" value="Unassembled WGS sequence"/>
</dbReference>
<evidence type="ECO:0000313" key="1">
    <source>
        <dbReference type="EMBL" id="OOY11978.1"/>
    </source>
</evidence>
<reference evidence="1 2" key="1">
    <citation type="submission" date="2016-11" db="EMBL/GenBank/DDBJ databases">
        <title>A multilocus sequence analysis scheme for characterization of bacteria in the genus Thioclava.</title>
        <authorList>
            <person name="Liu Y."/>
            <person name="Shao Z."/>
        </authorList>
    </citation>
    <scope>NUCLEOTIDE SEQUENCE [LARGE SCALE GENOMIC DNA]</scope>
    <source>
        <strain evidence="1 2">11.10-0-13</strain>
    </source>
</reference>
<comment type="caution">
    <text evidence="1">The sequence shown here is derived from an EMBL/GenBank/DDBJ whole genome shotgun (WGS) entry which is preliminary data.</text>
</comment>
<proteinExistence type="predicted"/>
<evidence type="ECO:0000313" key="2">
    <source>
        <dbReference type="Proteomes" id="UP000242224"/>
    </source>
</evidence>
<accession>A0ABX3MLA9</accession>
<protein>
    <recommendedName>
        <fullName evidence="3">Secreted protein</fullName>
    </recommendedName>
</protein>
<dbReference type="EMBL" id="MPZS01000002">
    <property type="protein sequence ID" value="OOY11978.1"/>
    <property type="molecule type" value="Genomic_DNA"/>
</dbReference>
<organism evidence="1 2">
    <name type="scientific">Thioclava marina</name>
    <dbReference type="NCBI Taxonomy" id="1915077"/>
    <lineage>
        <taxon>Bacteria</taxon>
        <taxon>Pseudomonadati</taxon>
        <taxon>Pseudomonadota</taxon>
        <taxon>Alphaproteobacteria</taxon>
        <taxon>Rhodobacterales</taxon>
        <taxon>Paracoccaceae</taxon>
        <taxon>Thioclava</taxon>
    </lineage>
</organism>
<keyword evidence="2" id="KW-1185">Reference proteome</keyword>
<name>A0ABX3MLA9_9RHOB</name>
<gene>
    <name evidence="1" type="ORF">BMG00_12970</name>
</gene>
<sequence length="68" mass="7699">MGRVYIGMMRRVAVFRAFILFLVRRTSAISARLTLDAVMPSDRRERIVSDSFGNQRGCVVHCRTASPP</sequence>